<proteinExistence type="predicted"/>
<dbReference type="SUPFAM" id="SSF52540">
    <property type="entry name" value="P-loop containing nucleoside triphosphate hydrolases"/>
    <property type="match status" value="2"/>
</dbReference>
<dbReference type="Pfam" id="PF00931">
    <property type="entry name" value="NB-ARC"/>
    <property type="match status" value="2"/>
</dbReference>
<dbReference type="GO" id="GO:0005524">
    <property type="term" value="F:ATP binding"/>
    <property type="evidence" value="ECO:0007669"/>
    <property type="project" value="UniProtKB-KW"/>
</dbReference>
<keyword evidence="5" id="KW-0067">ATP-binding</keyword>
<evidence type="ECO:0000313" key="11">
    <source>
        <dbReference type="EMBL" id="RYR27344.1"/>
    </source>
</evidence>
<keyword evidence="4" id="KW-0611">Plant defense</keyword>
<dbReference type="GO" id="GO:0006952">
    <property type="term" value="P:defense response"/>
    <property type="evidence" value="ECO:0007669"/>
    <property type="project" value="UniProtKB-KW"/>
</dbReference>
<evidence type="ECO:0000256" key="2">
    <source>
        <dbReference type="ARBA" id="ARBA00022737"/>
    </source>
</evidence>
<keyword evidence="2" id="KW-0677">Repeat</keyword>
<evidence type="ECO:0000256" key="3">
    <source>
        <dbReference type="ARBA" id="ARBA00022741"/>
    </source>
</evidence>
<comment type="caution">
    <text evidence="11">The sequence shown here is derived from an EMBL/GenBank/DDBJ whole genome shotgun (WGS) entry which is preliminary data.</text>
</comment>
<evidence type="ECO:0000256" key="4">
    <source>
        <dbReference type="ARBA" id="ARBA00022821"/>
    </source>
</evidence>
<dbReference type="PRINTS" id="PR00364">
    <property type="entry name" value="DISEASERSIST"/>
</dbReference>
<dbReference type="Gene3D" id="1.20.5.4130">
    <property type="match status" value="1"/>
</dbReference>
<evidence type="ECO:0000256" key="5">
    <source>
        <dbReference type="ARBA" id="ARBA00022840"/>
    </source>
</evidence>
<dbReference type="InterPro" id="IPR002182">
    <property type="entry name" value="NB-ARC"/>
</dbReference>
<keyword evidence="3" id="KW-0547">Nucleotide-binding</keyword>
<dbReference type="GO" id="GO:0043531">
    <property type="term" value="F:ADP binding"/>
    <property type="evidence" value="ECO:0007669"/>
    <property type="project" value="InterPro"/>
</dbReference>
<dbReference type="SMART" id="SM00369">
    <property type="entry name" value="LRR_TYP"/>
    <property type="match status" value="4"/>
</dbReference>
<dbReference type="EMBL" id="SDMP01000011">
    <property type="protein sequence ID" value="RYR27344.1"/>
    <property type="molecule type" value="Genomic_DNA"/>
</dbReference>
<dbReference type="InterPro" id="IPR056789">
    <property type="entry name" value="LRR_R13L1-DRL21"/>
</dbReference>
<sequence length="2276" mass="256537">MRMRKVRKVLTSPFKQPYREINSEMQKLFERLEHFAQRAHNLPLERGVSESVWRATPTNSAVDETSICGRDDEKQNLKKYLLSEDVTVGGNKIGVLAIVGMGGLGKTTLAKLLYNDVEVKEKFEVKAWASVTKDFDVVKLTKSLIESVTSAPTNIDNFDTLRAELQKNLSGKRYLLVLDDIWNAGYVDWTNLMHVLNVGESGSKIIVTTRHQSVVDIVKAVCTCSLKPLANEDCWILLSKHAFGVHQCTKESNLEEIGRKIAKKCDGLPLAAVALGGLLGTNLSVEYWNKVLTSNIWHLTAKDVQPALLLSYHFLPASLKQCFGYCAIFPKNSELHKEKLVQLWMAQGFVYVSQNEKSIEEVGGEYFDELVARSLIRRSADGEHFEMHDLINDLATMVSSPYCKRHDNEMQLGNLNKIRHLSYDKRMFNHFGELDSLHGLKGFRTLTALPLEFEFWIPGHYLANGVLHELLVALKQLRVLSLSDYRNITVLPNSIGDLKHLRYLDLSCSGIERLPPAICKLYNLQTLLLSYCVALTELPEEMGKLVNLRRLDIDGTDLQDIPVEIARLENLQSLNGFIVSKQQHGLKLAEMRKFPHLQGKLCISKLENVIDLSDACQANLKEKKQIEELSLEWSDSTLEDSHQVVLEHLQPSTNLKKLTVKCYGGTSFPNWLGDSSFGNIVSLWIEDCHHCSSLPPLGRLQSLKKLFILGMRSVKSIGSEFYGGNSPSFQPFPSLETLTFKSMEEWEEWNMIDGITTEFPRLSHLSLRSCPKLKGNLPSNLPCLVRLDVEDCCVLESEFSGEVDNRNIMRRMNVFNFNSLQQLSLYEIPSLTAFPSNGLRKALKTLSIEFCKKLEFPSHEFLHSYKALEDLKIMSSCCSLTSFSLGSLPVLKRLNLLDCKELKSISILEEAAARQSLMFLEHLQVEECPELESISLLDLCTPNLSYFEVKRCNKMNSLPEPINNLSGLQTLYIFDVPNLESIAEEGLPINLRTLGVGNEEGVYTNTPITNWGLDRLTCLSKLCIKALLSAAVEAMIEKIKSEISEFYRSQNLDESLLEKLESPMRILQAFLSDAEEKQIKNTAVKAWLEELTQALYDADDLLDDVATEALRRKVESRYVPRRPLAVKVRKVLCYPFKRPYGEMNSQMQKLTERLNGFEKRAHMLPLEKGVSGSDWLTTPTNSAVDDSAICGRDDERKNLTEYLLSEDAVADGGGKIGVLAIVGMGGLGKTTLAKLLYNDPQVKAKFDVKAWASVSKDFDVVKLAKSLLESITSAATNLGNFDALRAELQKNLSGKRFLLVLDDIWNAGYVAWTNLMPIFNVGQMGSKIIVTTRHQHVVDIVKAMRTCRLEPLANEDCWTLLSKHAFGAHKCNELSSNLEEIGRKIAKKCDGLPLAAVAVGGVLGTKLSTEHWTKVLNSNIWDLTEEDVQPALLLSYHFLPASLKQCFAYCAIFPKNSELRKETLVQLWMAQDFVRVLQNEKSIEEVGGKYFDELVARSLIRRSVEGQHFEMHDLMNDLATMVSSPYYKRHDNEMQLGNVNKIHHLSYDKNMFNHFGELDSFHGLKGLRTLLALPLRFEGRSVGHYLANGVLHELLVALKQLRVLSLSDYRNITVLPNAIGDLKHLRHLDLSSTGIKMLPPAICKLYNLQTLLLSRCSDLTELPEEMGKLVNLRHLAIDYCSALTKLPEEMGKLVNLRSLDIEGTKLQEMPAEIAKLENLQSLSGFIVSKQQNGLKLAELRKFPNLQGKLCISKLENVVDPSDAGQANLKEKKQIEELSLAWSYPDLEDSQQVVLEHLQPSRNLKKLTVECYGGTCFPNWLADSSFVNIVSLRIQDCDYCSALPPLGRLQSLKELFISGMRSVKSIGSEFYGSNSSSFQPFPSLEMLCFELMEEWEEWNMIDGITTEFPRLSKLSLSSCPKLKGNLPSNLPCLVTLDVDDCCLLESEFSGEVDNRNIMRALNVFNFNSLQQLSLYDIPSLRSFPSNGLPKALKTLSIDCCEKLEFPSHEFLHSCKVLEELEIWGSCCSLTSFPLGSLPVLKRLDLWNCKKLKSISILEEAEASQSLMFLEHLSAYDCPELESISLLDSSTPNLRSFWVMRCDKINSLPEPINNLTGLQTLYINDVPKLESIAEEGLPINLRRLAVGNKEGVYSNTAITKWGLDRLTSLSKLHIKGEYLVKKLMEIQVPMLPNSLEMLDIEGAREIQHLDGKWFQHLTSLKTLSLYSCDKLMSLPKEGLPSSISCLRMIECPMLKASYERKKGKEWPKIAHIPLIIFD</sequence>
<keyword evidence="12" id="KW-1185">Reference proteome</keyword>
<feature type="domain" description="Disease resistance N-terminal" evidence="7">
    <location>
        <begin position="1031"/>
        <end position="1119"/>
    </location>
</feature>
<dbReference type="InterPro" id="IPR032675">
    <property type="entry name" value="LRR_dom_sf"/>
</dbReference>
<feature type="domain" description="R13L1/DRL21-like LRR repeat region" evidence="10">
    <location>
        <begin position="1736"/>
        <end position="1859"/>
    </location>
</feature>
<evidence type="ECO:0000259" key="8">
    <source>
        <dbReference type="Pfam" id="PF23559"/>
    </source>
</evidence>
<evidence type="ECO:0000259" key="6">
    <source>
        <dbReference type="Pfam" id="PF00931"/>
    </source>
</evidence>
<evidence type="ECO:0000259" key="7">
    <source>
        <dbReference type="Pfam" id="PF18052"/>
    </source>
</evidence>
<dbReference type="PANTHER" id="PTHR36766:SF51">
    <property type="entry name" value="DISEASE RESISTANCE RPP13-LIKE PROTEIN 1"/>
    <property type="match status" value="1"/>
</dbReference>
<dbReference type="Gene3D" id="1.10.8.430">
    <property type="entry name" value="Helical domain of apoptotic protease-activating factors"/>
    <property type="match status" value="2"/>
</dbReference>
<dbReference type="Gene3D" id="3.40.50.300">
    <property type="entry name" value="P-loop containing nucleotide triphosphate hydrolases"/>
    <property type="match status" value="2"/>
</dbReference>
<dbReference type="SUPFAM" id="SSF52047">
    <property type="entry name" value="RNI-like"/>
    <property type="match status" value="1"/>
</dbReference>
<evidence type="ECO:0000259" key="9">
    <source>
        <dbReference type="Pfam" id="PF23598"/>
    </source>
</evidence>
<feature type="domain" description="Disease resistance protein winged helix" evidence="8">
    <location>
        <begin position="1452"/>
        <end position="1519"/>
    </location>
</feature>
<reference evidence="11 12" key="1">
    <citation type="submission" date="2019-01" db="EMBL/GenBank/DDBJ databases">
        <title>Sequencing of cultivated peanut Arachis hypogaea provides insights into genome evolution and oil improvement.</title>
        <authorList>
            <person name="Chen X."/>
        </authorList>
    </citation>
    <scope>NUCLEOTIDE SEQUENCE [LARGE SCALE GENOMIC DNA]</scope>
    <source>
        <strain evidence="12">cv. Fuhuasheng</strain>
        <tissue evidence="11">Leaves</tissue>
    </source>
</reference>
<dbReference type="Pfam" id="PF25019">
    <property type="entry name" value="LRR_R13L1-DRL21"/>
    <property type="match status" value="2"/>
</dbReference>
<dbReference type="InterPro" id="IPR042197">
    <property type="entry name" value="Apaf_helical"/>
</dbReference>
<dbReference type="InterPro" id="IPR003591">
    <property type="entry name" value="Leu-rich_rpt_typical-subtyp"/>
</dbReference>
<evidence type="ECO:0008006" key="13">
    <source>
        <dbReference type="Google" id="ProtNLM"/>
    </source>
</evidence>
<feature type="domain" description="Disease resistance protein winged helix" evidence="8">
    <location>
        <begin position="328"/>
        <end position="395"/>
    </location>
</feature>
<feature type="domain" description="R13L1/DRL21-like LRR repeat region" evidence="10">
    <location>
        <begin position="588"/>
        <end position="711"/>
    </location>
</feature>
<organism evidence="11 12">
    <name type="scientific">Arachis hypogaea</name>
    <name type="common">Peanut</name>
    <dbReference type="NCBI Taxonomy" id="3818"/>
    <lineage>
        <taxon>Eukaryota</taxon>
        <taxon>Viridiplantae</taxon>
        <taxon>Streptophyta</taxon>
        <taxon>Embryophyta</taxon>
        <taxon>Tracheophyta</taxon>
        <taxon>Spermatophyta</taxon>
        <taxon>Magnoliopsida</taxon>
        <taxon>eudicotyledons</taxon>
        <taxon>Gunneridae</taxon>
        <taxon>Pentapetalae</taxon>
        <taxon>rosids</taxon>
        <taxon>fabids</taxon>
        <taxon>Fabales</taxon>
        <taxon>Fabaceae</taxon>
        <taxon>Papilionoideae</taxon>
        <taxon>50 kb inversion clade</taxon>
        <taxon>dalbergioids sensu lato</taxon>
        <taxon>Dalbergieae</taxon>
        <taxon>Pterocarpus clade</taxon>
        <taxon>Arachis</taxon>
    </lineage>
</organism>
<dbReference type="Pfam" id="PF23559">
    <property type="entry name" value="WHD_DRP"/>
    <property type="match status" value="2"/>
</dbReference>
<dbReference type="InterPro" id="IPR036388">
    <property type="entry name" value="WH-like_DNA-bd_sf"/>
</dbReference>
<dbReference type="Pfam" id="PF23598">
    <property type="entry name" value="LRR_14"/>
    <property type="match status" value="1"/>
</dbReference>
<gene>
    <name evidence="11" type="ORF">Ahy_B01g051393</name>
</gene>
<feature type="domain" description="Disease resistance R13L4/SHOC-2-like LRR" evidence="9">
    <location>
        <begin position="1595"/>
        <end position="1656"/>
    </location>
</feature>
<dbReference type="Gene3D" id="1.10.10.10">
    <property type="entry name" value="Winged helix-like DNA-binding domain superfamily/Winged helix DNA-binding domain"/>
    <property type="match status" value="2"/>
</dbReference>
<evidence type="ECO:0000256" key="1">
    <source>
        <dbReference type="ARBA" id="ARBA00022614"/>
    </source>
</evidence>
<dbReference type="FunFam" id="3.40.50.300:FF:001091">
    <property type="entry name" value="Probable disease resistance protein At1g61300"/>
    <property type="match status" value="2"/>
</dbReference>
<keyword evidence="1" id="KW-0433">Leucine-rich repeat</keyword>
<dbReference type="InterPro" id="IPR058922">
    <property type="entry name" value="WHD_DRP"/>
</dbReference>
<accession>A0A445ALU9</accession>
<feature type="domain" description="NB-ARC" evidence="6">
    <location>
        <begin position="91"/>
        <end position="243"/>
    </location>
</feature>
<dbReference type="Gene3D" id="3.80.10.10">
    <property type="entry name" value="Ribonuclease Inhibitor"/>
    <property type="match status" value="6"/>
</dbReference>
<dbReference type="InterPro" id="IPR041118">
    <property type="entry name" value="Rx_N"/>
</dbReference>
<dbReference type="STRING" id="3818.A0A445ALU9"/>
<dbReference type="SUPFAM" id="SSF52058">
    <property type="entry name" value="L domain-like"/>
    <property type="match status" value="3"/>
</dbReference>
<dbReference type="GO" id="GO:0051707">
    <property type="term" value="P:response to other organism"/>
    <property type="evidence" value="ECO:0007669"/>
    <property type="project" value="UniProtKB-ARBA"/>
</dbReference>
<dbReference type="Proteomes" id="UP000289738">
    <property type="component" value="Chromosome B01"/>
</dbReference>
<protein>
    <recommendedName>
        <fullName evidence="13">NB-ARC domain-containing protein</fullName>
    </recommendedName>
</protein>
<dbReference type="Pfam" id="PF18052">
    <property type="entry name" value="Rx_N"/>
    <property type="match status" value="1"/>
</dbReference>
<dbReference type="FunFam" id="1.10.10.10:FF:000322">
    <property type="entry name" value="Probable disease resistance protein At1g63360"/>
    <property type="match status" value="2"/>
</dbReference>
<dbReference type="InterPro" id="IPR055414">
    <property type="entry name" value="LRR_R13L4/SHOC2-like"/>
</dbReference>
<evidence type="ECO:0000259" key="10">
    <source>
        <dbReference type="Pfam" id="PF25019"/>
    </source>
</evidence>
<evidence type="ECO:0000313" key="12">
    <source>
        <dbReference type="Proteomes" id="UP000289738"/>
    </source>
</evidence>
<dbReference type="InterPro" id="IPR027417">
    <property type="entry name" value="P-loop_NTPase"/>
</dbReference>
<dbReference type="PANTHER" id="PTHR36766">
    <property type="entry name" value="PLANT BROAD-SPECTRUM MILDEW RESISTANCE PROTEIN RPW8"/>
    <property type="match status" value="1"/>
</dbReference>
<name>A0A445ALU9_ARAHY</name>
<feature type="domain" description="NB-ARC" evidence="6">
    <location>
        <begin position="1214"/>
        <end position="1368"/>
    </location>
</feature>